<keyword evidence="5 7" id="KW-0326">Glycosidase</keyword>
<organism evidence="11 12">
    <name type="scientific">Leptolyngbya cf. ectocarpi LEGE 11479</name>
    <dbReference type="NCBI Taxonomy" id="1828722"/>
    <lineage>
        <taxon>Bacteria</taxon>
        <taxon>Bacillati</taxon>
        <taxon>Cyanobacteriota</taxon>
        <taxon>Cyanophyceae</taxon>
        <taxon>Leptolyngbyales</taxon>
        <taxon>Leptolyngbyaceae</taxon>
        <taxon>Leptolyngbya group</taxon>
        <taxon>Leptolyngbya</taxon>
    </lineage>
</organism>
<dbReference type="PANTHER" id="PTHR22298">
    <property type="entry name" value="ENDO-1,4-BETA-GLUCANASE"/>
    <property type="match status" value="1"/>
</dbReference>
<keyword evidence="2 7" id="KW-0378">Hydrolase</keyword>
<evidence type="ECO:0000256" key="2">
    <source>
        <dbReference type="ARBA" id="ARBA00022801"/>
    </source>
</evidence>
<feature type="active site" evidence="7">
    <location>
        <position position="741"/>
    </location>
</feature>
<keyword evidence="12" id="KW-1185">Reference proteome</keyword>
<feature type="domain" description="CBM2" evidence="10">
    <location>
        <begin position="1"/>
        <end position="108"/>
    </location>
</feature>
<proteinExistence type="inferred from homology"/>
<dbReference type="SMART" id="SM00637">
    <property type="entry name" value="CBD_II"/>
    <property type="match status" value="2"/>
</dbReference>
<dbReference type="SUPFAM" id="SSF49384">
    <property type="entry name" value="Carbohydrate-binding domain"/>
    <property type="match status" value="2"/>
</dbReference>
<dbReference type="RefSeq" id="WP_193989990.1">
    <property type="nucleotide sequence ID" value="NZ_JADEXP010000003.1"/>
</dbReference>
<feature type="domain" description="CBM2" evidence="10">
    <location>
        <begin position="114"/>
        <end position="221"/>
    </location>
</feature>
<dbReference type="InterPro" id="IPR012291">
    <property type="entry name" value="CBM2_carb-bd_dom_sf"/>
</dbReference>
<dbReference type="EC" id="3.2.1.4" evidence="8"/>
<dbReference type="InterPro" id="IPR008965">
    <property type="entry name" value="CBM2/CBM3_carb-bd_dom_sf"/>
</dbReference>
<evidence type="ECO:0000256" key="9">
    <source>
        <dbReference type="SAM" id="MobiDB-lite"/>
    </source>
</evidence>
<dbReference type="Pfam" id="PF00553">
    <property type="entry name" value="CBM_2"/>
    <property type="match status" value="2"/>
</dbReference>
<dbReference type="InterPro" id="IPR033126">
    <property type="entry name" value="Glyco_hydro_9_Asp/Glu_AS"/>
</dbReference>
<keyword evidence="4 7" id="KW-0119">Carbohydrate metabolism</keyword>
<keyword evidence="3 8" id="KW-0136">Cellulose degradation</keyword>
<evidence type="ECO:0000256" key="5">
    <source>
        <dbReference type="ARBA" id="ARBA00023295"/>
    </source>
</evidence>
<comment type="caution">
    <text evidence="11">The sequence shown here is derived from an EMBL/GenBank/DDBJ whole genome shotgun (WGS) entry which is preliminary data.</text>
</comment>
<evidence type="ECO:0000256" key="6">
    <source>
        <dbReference type="ARBA" id="ARBA00023326"/>
    </source>
</evidence>
<evidence type="ECO:0000313" key="11">
    <source>
        <dbReference type="EMBL" id="MBE9065229.1"/>
    </source>
</evidence>
<evidence type="ECO:0000256" key="1">
    <source>
        <dbReference type="ARBA" id="ARBA00000966"/>
    </source>
</evidence>
<evidence type="ECO:0000256" key="4">
    <source>
        <dbReference type="ARBA" id="ARBA00023277"/>
    </source>
</evidence>
<dbReference type="InterPro" id="IPR008928">
    <property type="entry name" value="6-hairpin_glycosidase_sf"/>
</dbReference>
<dbReference type="InterPro" id="IPR012341">
    <property type="entry name" value="6hp_glycosidase-like_sf"/>
</dbReference>
<dbReference type="Gene3D" id="1.50.10.10">
    <property type="match status" value="1"/>
</dbReference>
<evidence type="ECO:0000313" key="12">
    <source>
        <dbReference type="Proteomes" id="UP000615026"/>
    </source>
</evidence>
<keyword evidence="6 7" id="KW-0624">Polysaccharide degradation</keyword>
<dbReference type="PROSITE" id="PS00698">
    <property type="entry name" value="GH9_3"/>
    <property type="match status" value="1"/>
</dbReference>
<comment type="catalytic activity">
    <reaction evidence="1 8">
        <text>Endohydrolysis of (1-&gt;4)-beta-D-glucosidic linkages in cellulose, lichenin and cereal beta-D-glucans.</text>
        <dbReference type="EC" id="3.2.1.4"/>
    </reaction>
</comment>
<dbReference type="Pfam" id="PF00759">
    <property type="entry name" value="Glyco_hydro_9"/>
    <property type="match status" value="1"/>
</dbReference>
<evidence type="ECO:0000256" key="8">
    <source>
        <dbReference type="RuleBase" id="RU361166"/>
    </source>
</evidence>
<gene>
    <name evidence="11" type="ORF">IQ260_01000</name>
</gene>
<feature type="compositionally biased region" description="Basic and acidic residues" evidence="9">
    <location>
        <begin position="249"/>
        <end position="260"/>
    </location>
</feature>
<dbReference type="InterPro" id="IPR001701">
    <property type="entry name" value="Glyco_hydro_9"/>
</dbReference>
<dbReference type="Proteomes" id="UP000615026">
    <property type="component" value="Unassembled WGS sequence"/>
</dbReference>
<dbReference type="InterPro" id="IPR001919">
    <property type="entry name" value="CBD2"/>
</dbReference>
<dbReference type="AlphaFoldDB" id="A0A928WXH4"/>
<feature type="region of interest" description="Disordered" evidence="9">
    <location>
        <begin position="234"/>
        <end position="331"/>
    </location>
</feature>
<evidence type="ECO:0000256" key="7">
    <source>
        <dbReference type="PROSITE-ProRule" id="PRU10060"/>
    </source>
</evidence>
<reference evidence="11" key="1">
    <citation type="submission" date="2020-10" db="EMBL/GenBank/DDBJ databases">
        <authorList>
            <person name="Castelo-Branco R."/>
            <person name="Eusebio N."/>
            <person name="Adriana R."/>
            <person name="Vieira A."/>
            <person name="Brugerolle De Fraissinette N."/>
            <person name="Rezende De Castro R."/>
            <person name="Schneider M.P."/>
            <person name="Vasconcelos V."/>
            <person name="Leao P.N."/>
        </authorList>
    </citation>
    <scope>NUCLEOTIDE SEQUENCE</scope>
    <source>
        <strain evidence="11">LEGE 11479</strain>
    </source>
</reference>
<dbReference type="GO" id="GO:0030247">
    <property type="term" value="F:polysaccharide binding"/>
    <property type="evidence" value="ECO:0007669"/>
    <property type="project" value="UniProtKB-UniRule"/>
</dbReference>
<dbReference type="GO" id="GO:0030245">
    <property type="term" value="P:cellulose catabolic process"/>
    <property type="evidence" value="ECO:0007669"/>
    <property type="project" value="UniProtKB-KW"/>
</dbReference>
<protein>
    <recommendedName>
        <fullName evidence="8">Endoglucanase</fullName>
        <ecNumber evidence="8">3.2.1.4</ecNumber>
    </recommendedName>
</protein>
<sequence>MRTTFEASQDWGSGLVGFFSIENNGTTQLEQWVITIETTFEIETLWGGEILERVGNRYTVGATSWNSHLDPGESTKFGFVGQDATAYPHQVTVIPQTPVEETVLDSTSPDQSIEPAQAAIESVDFTVDNQWGHGFVANLSFTYTGSQPTNSWELQFEAPFHILNLWHGELVEQEGDLYTIRNAHWNNILLPGDTITLGFQAAGAVDIPTDYYFNGDPVGDALGKPVVAVPEKPAVPDVSESDPQPVDTPEPKEPLEKPVDDAPIEDSPIEDSPMENPPIEQPVAEEPAPIDDAPIEDSPVAESPVKPPVVEAPPAAPPIKDTPEELPSDVDAPTASEKALSQYGEALQKSFLFYEAQRSGKLPDDNRIAWRGDSALNDGADVGIDLTGGYYDAGDHVKFGFPMAASTTMLTWGVLEYYDAYAQSGQLDEALDAIKWATDYFLKAHISDGQTTQAFYGQVGDPKLDHAYWGSPENQTIERPAYKIDPANPGSDLAAETAAALAAASIAFRATDPVYADRLLVNAKQLYAFADAYRGRYSESISQAKEYYNSWSGYTDELAWGAAWLYKATGESHYLDKAQKSYQNLGVDWTQNWDDKSYGTGVLLAQITDKPLYRTEVENWLNNWVSGDIAKTDGGLAWVDEWGSLRYSANTAFIAGVYSDTVNPAGGQYDAFSRNQIDYILGDNPAQQSYVAGIGASFPKNVHHRAASGTTKITDPAPNEYVLHGALVGGPRLPHDFSYTDERTDFLGNEVALDFNAGFTGAVARLYGQDGGGLLSDEALIALSQPGLSDVA</sequence>
<accession>A0A928WXH4</accession>
<evidence type="ECO:0000256" key="3">
    <source>
        <dbReference type="ARBA" id="ARBA00023001"/>
    </source>
</evidence>
<evidence type="ECO:0000259" key="10">
    <source>
        <dbReference type="PROSITE" id="PS51173"/>
    </source>
</evidence>
<dbReference type="SUPFAM" id="SSF48208">
    <property type="entry name" value="Six-hairpin glycosidases"/>
    <property type="match status" value="1"/>
</dbReference>
<name>A0A928WXH4_LEPEC</name>
<feature type="compositionally biased region" description="Pro residues" evidence="9">
    <location>
        <begin position="305"/>
        <end position="317"/>
    </location>
</feature>
<dbReference type="PROSITE" id="PS51173">
    <property type="entry name" value="CBM2"/>
    <property type="match status" value="2"/>
</dbReference>
<dbReference type="GO" id="GO:0008810">
    <property type="term" value="F:cellulase activity"/>
    <property type="evidence" value="ECO:0007669"/>
    <property type="project" value="UniProtKB-EC"/>
</dbReference>
<feature type="active site" evidence="7">
    <location>
        <position position="750"/>
    </location>
</feature>
<comment type="similarity">
    <text evidence="7 8">Belongs to the glycosyl hydrolase 9 (cellulase E) family.</text>
</comment>
<feature type="compositionally biased region" description="Acidic residues" evidence="9">
    <location>
        <begin position="262"/>
        <end position="273"/>
    </location>
</feature>
<dbReference type="EMBL" id="JADEXP010000003">
    <property type="protein sequence ID" value="MBE9065229.1"/>
    <property type="molecule type" value="Genomic_DNA"/>
</dbReference>
<dbReference type="Gene3D" id="2.60.40.290">
    <property type="match status" value="2"/>
</dbReference>
<dbReference type="FunFam" id="1.50.10.10:FF:000020">
    <property type="entry name" value="Endoglucanase"/>
    <property type="match status" value="1"/>
</dbReference>